<evidence type="ECO:0000313" key="4">
    <source>
        <dbReference type="Proteomes" id="UP000306584"/>
    </source>
</evidence>
<accession>A0A4S9L429</accession>
<sequence length="87" mass="9609">MQFFILSIIAAMTGTVFGLPQGYPDDDYARSNISCSTNTAATVGILRLAGNKHAWRHVYPTSPRISGQNAQNHHQDHWPQGQVDVDD</sequence>
<dbReference type="Proteomes" id="UP000306584">
    <property type="component" value="Unassembled WGS sequence"/>
</dbReference>
<feature type="region of interest" description="Disordered" evidence="1">
    <location>
        <begin position="62"/>
        <end position="87"/>
    </location>
</feature>
<evidence type="ECO:0000256" key="1">
    <source>
        <dbReference type="SAM" id="MobiDB-lite"/>
    </source>
</evidence>
<feature type="signal peptide" evidence="2">
    <location>
        <begin position="1"/>
        <end position="18"/>
    </location>
</feature>
<protein>
    <submittedName>
        <fullName evidence="3">Uncharacterized protein</fullName>
    </submittedName>
</protein>
<feature type="compositionally biased region" description="Polar residues" evidence="1">
    <location>
        <begin position="63"/>
        <end position="72"/>
    </location>
</feature>
<reference evidence="3 4" key="1">
    <citation type="submission" date="2018-10" db="EMBL/GenBank/DDBJ databases">
        <title>Fifty Aureobasidium pullulans genomes reveal a recombining polyextremotolerant generalist.</title>
        <authorList>
            <person name="Gostincar C."/>
            <person name="Turk M."/>
            <person name="Zajc J."/>
            <person name="Gunde-Cimerman N."/>
        </authorList>
    </citation>
    <scope>NUCLEOTIDE SEQUENCE [LARGE SCALE GENOMIC DNA]</scope>
    <source>
        <strain evidence="3 4">EXF-6604</strain>
    </source>
</reference>
<dbReference type="EMBL" id="QZBD01000247">
    <property type="protein sequence ID" value="THY23150.1"/>
    <property type="molecule type" value="Genomic_DNA"/>
</dbReference>
<keyword evidence="2" id="KW-0732">Signal</keyword>
<proteinExistence type="predicted"/>
<organism evidence="3 4">
    <name type="scientific">Aureobasidium pullulans</name>
    <name type="common">Black yeast</name>
    <name type="synonym">Pullularia pullulans</name>
    <dbReference type="NCBI Taxonomy" id="5580"/>
    <lineage>
        <taxon>Eukaryota</taxon>
        <taxon>Fungi</taxon>
        <taxon>Dikarya</taxon>
        <taxon>Ascomycota</taxon>
        <taxon>Pezizomycotina</taxon>
        <taxon>Dothideomycetes</taxon>
        <taxon>Dothideomycetidae</taxon>
        <taxon>Dothideales</taxon>
        <taxon>Saccotheciaceae</taxon>
        <taxon>Aureobasidium</taxon>
    </lineage>
</organism>
<evidence type="ECO:0000313" key="3">
    <source>
        <dbReference type="EMBL" id="THY23150.1"/>
    </source>
</evidence>
<dbReference type="AlphaFoldDB" id="A0A4S9L429"/>
<comment type="caution">
    <text evidence="3">The sequence shown here is derived from an EMBL/GenBank/DDBJ whole genome shotgun (WGS) entry which is preliminary data.</text>
</comment>
<evidence type="ECO:0000256" key="2">
    <source>
        <dbReference type="SAM" id="SignalP"/>
    </source>
</evidence>
<name>A0A4S9L429_AURPU</name>
<gene>
    <name evidence="3" type="ORF">D6D01_06069</name>
</gene>
<feature type="chain" id="PRO_5020419477" evidence="2">
    <location>
        <begin position="19"/>
        <end position="87"/>
    </location>
</feature>